<dbReference type="AlphaFoldDB" id="A0AA41MKU5"/>
<reference evidence="17" key="1">
    <citation type="submission" date="2020-03" db="EMBL/GenBank/DDBJ databases">
        <title>Studies in the Genomics of Life Span.</title>
        <authorList>
            <person name="Glass D."/>
        </authorList>
    </citation>
    <scope>NUCLEOTIDE SEQUENCE</scope>
    <source>
        <strain evidence="17">SUZIE</strain>
        <tissue evidence="17">Muscle</tissue>
    </source>
</reference>
<comment type="subcellular location">
    <subcellularLocation>
        <location evidence="3">Mitochondrion membrane</location>
    </subcellularLocation>
    <subcellularLocation>
        <location evidence="2">Nucleus</location>
    </subcellularLocation>
    <subcellularLocation>
        <location evidence="4">Secreted</location>
    </subcellularLocation>
</comment>
<comment type="similarity">
    <text evidence="5">Belongs to the neugrin family.</text>
</comment>
<keyword evidence="18" id="KW-1185">Reference proteome</keyword>
<accession>A0AA41MKU5</accession>
<keyword evidence="15" id="KW-0539">Nucleus</keyword>
<dbReference type="GO" id="GO:0005634">
    <property type="term" value="C:nucleus"/>
    <property type="evidence" value="ECO:0007669"/>
    <property type="project" value="UniProtKB-SubCell"/>
</dbReference>
<evidence type="ECO:0000256" key="10">
    <source>
        <dbReference type="ARBA" id="ARBA00022729"/>
    </source>
</evidence>
<keyword evidence="13" id="KW-0472">Membrane</keyword>
<sequence>MPENSEANVGAWCPAQNPDTGSYGADTVFTFACSWSFSRLTEGFNVSTDVIQRVLKSKFVPTLKQKLKQDQKVLKKAEFAHSLWQLQGSRNTLKPLATGHSVSSSLLIPGDEASSEGQHHSTALTVIESKTHSTNAVRQKGRNKGIQGLKKESFMPVTEALGHQRELQKYSSDCVGTRRTDSSGLPSGEKLEMLKMVEPGNQNFSSKVVQRAWEFFDSNGNFLYRI</sequence>
<evidence type="ECO:0000256" key="3">
    <source>
        <dbReference type="ARBA" id="ARBA00004325"/>
    </source>
</evidence>
<dbReference type="PANTHER" id="PTHR13475:SF4">
    <property type="entry name" value="NEUGRIN"/>
    <property type="match status" value="1"/>
</dbReference>
<keyword evidence="9" id="KW-0964">Secreted</keyword>
<proteinExistence type="inferred from homology"/>
<evidence type="ECO:0000256" key="12">
    <source>
        <dbReference type="ARBA" id="ARBA00023128"/>
    </source>
</evidence>
<evidence type="ECO:0000256" key="5">
    <source>
        <dbReference type="ARBA" id="ARBA00008082"/>
    </source>
</evidence>
<evidence type="ECO:0000256" key="1">
    <source>
        <dbReference type="ARBA" id="ARBA00003783"/>
    </source>
</evidence>
<evidence type="ECO:0000256" key="8">
    <source>
        <dbReference type="ARBA" id="ARBA00022473"/>
    </source>
</evidence>
<evidence type="ECO:0000256" key="16">
    <source>
        <dbReference type="ARBA" id="ARBA00029657"/>
    </source>
</evidence>
<evidence type="ECO:0000256" key="4">
    <source>
        <dbReference type="ARBA" id="ARBA00004613"/>
    </source>
</evidence>
<evidence type="ECO:0000256" key="7">
    <source>
        <dbReference type="ARBA" id="ARBA00016593"/>
    </source>
</evidence>
<gene>
    <name evidence="17" type="ORF">SUZIE_123810</name>
</gene>
<dbReference type="InterPro" id="IPR010487">
    <property type="entry name" value="NGRN/Rrg9"/>
</dbReference>
<evidence type="ECO:0000256" key="13">
    <source>
        <dbReference type="ARBA" id="ARBA00023136"/>
    </source>
</evidence>
<evidence type="ECO:0000256" key="2">
    <source>
        <dbReference type="ARBA" id="ARBA00004123"/>
    </source>
</evidence>
<comment type="caution">
    <text evidence="17">The sequence shown here is derived from an EMBL/GenBank/DDBJ whole genome shotgun (WGS) entry which is preliminary data.</text>
</comment>
<evidence type="ECO:0000256" key="6">
    <source>
        <dbReference type="ARBA" id="ARBA00011308"/>
    </source>
</evidence>
<dbReference type="PANTHER" id="PTHR13475">
    <property type="entry name" value="NEUGRIN"/>
    <property type="match status" value="1"/>
</dbReference>
<evidence type="ECO:0000256" key="9">
    <source>
        <dbReference type="ARBA" id="ARBA00022525"/>
    </source>
</evidence>
<dbReference type="GO" id="GO:0031966">
    <property type="term" value="C:mitochondrial membrane"/>
    <property type="evidence" value="ECO:0007669"/>
    <property type="project" value="UniProtKB-SubCell"/>
</dbReference>
<evidence type="ECO:0000256" key="15">
    <source>
        <dbReference type="ARBA" id="ARBA00023242"/>
    </source>
</evidence>
<evidence type="ECO:0000256" key="14">
    <source>
        <dbReference type="ARBA" id="ARBA00023180"/>
    </source>
</evidence>
<dbReference type="Pfam" id="PF06413">
    <property type="entry name" value="Neugrin"/>
    <property type="match status" value="1"/>
</dbReference>
<dbReference type="Proteomes" id="UP001166674">
    <property type="component" value="Unassembled WGS sequence"/>
</dbReference>
<organism evidence="17 18">
    <name type="scientific">Sciurus carolinensis</name>
    <name type="common">Eastern gray squirrel</name>
    <dbReference type="NCBI Taxonomy" id="30640"/>
    <lineage>
        <taxon>Eukaryota</taxon>
        <taxon>Metazoa</taxon>
        <taxon>Chordata</taxon>
        <taxon>Craniata</taxon>
        <taxon>Vertebrata</taxon>
        <taxon>Euteleostomi</taxon>
        <taxon>Mammalia</taxon>
        <taxon>Eutheria</taxon>
        <taxon>Euarchontoglires</taxon>
        <taxon>Glires</taxon>
        <taxon>Rodentia</taxon>
        <taxon>Sciuromorpha</taxon>
        <taxon>Sciuridae</taxon>
        <taxon>Sciurinae</taxon>
        <taxon>Sciurini</taxon>
        <taxon>Sciurus</taxon>
    </lineage>
</organism>
<evidence type="ECO:0000256" key="11">
    <source>
        <dbReference type="ARBA" id="ARBA00022782"/>
    </source>
</evidence>
<name>A0AA41MKU5_SCICA</name>
<comment type="subunit">
    <text evidence="6">Forms a regulatory protein-RNA complex, consisting of RCC1L, NGRN, RPUSD3, RPUSD4, TRUB2, FASTKD2 and 16S mt-rRNA. Interacts with 16S mt-rRNA; this interaction is direct.</text>
</comment>
<comment type="function">
    <text evidence="1">Plays an essential role in mitochondrial ribosome biogenesis. As a component of a functional protein-RNA module, consisting of RCC1L, NGRN, RPUSD3, RPUSD4, TRUB2, FASTKD2 and 16S mitochondrial ribosomal RNA (16S mt-rRNA), controls 16S mt-rRNA abundance and is required for intra-mitochondrial translation of core subunits of the oxidative phosphorylation system.</text>
</comment>
<keyword evidence="14" id="KW-0325">Glycoprotein</keyword>
<keyword evidence="12" id="KW-0496">Mitochondrion</keyword>
<dbReference type="EMBL" id="JAATJV010208932">
    <property type="protein sequence ID" value="MBZ3873612.1"/>
    <property type="molecule type" value="Genomic_DNA"/>
</dbReference>
<keyword evidence="11" id="KW-0221">Differentiation</keyword>
<keyword evidence="8" id="KW-0217">Developmental protein</keyword>
<protein>
    <recommendedName>
        <fullName evidence="7">Neugrin</fullName>
    </recommendedName>
    <alternativeName>
        <fullName evidence="16">Neurite outgrowth-associated protein</fullName>
    </alternativeName>
</protein>
<keyword evidence="10" id="KW-0732">Signal</keyword>
<dbReference type="GO" id="GO:0005576">
    <property type="term" value="C:extracellular region"/>
    <property type="evidence" value="ECO:0007669"/>
    <property type="project" value="UniProtKB-SubCell"/>
</dbReference>
<evidence type="ECO:0000313" key="17">
    <source>
        <dbReference type="EMBL" id="MBZ3873612.1"/>
    </source>
</evidence>
<dbReference type="GO" id="GO:0030154">
    <property type="term" value="P:cell differentiation"/>
    <property type="evidence" value="ECO:0007669"/>
    <property type="project" value="UniProtKB-KW"/>
</dbReference>
<evidence type="ECO:0000313" key="18">
    <source>
        <dbReference type="Proteomes" id="UP001166674"/>
    </source>
</evidence>